<dbReference type="EMBL" id="JAUSVS010000001">
    <property type="protein sequence ID" value="MDQ0462811.1"/>
    <property type="molecule type" value="Genomic_DNA"/>
</dbReference>
<dbReference type="PANTHER" id="PTHR14226">
    <property type="entry name" value="NEUROPATHY TARGET ESTERASE/SWISS CHEESE D.MELANOGASTER"/>
    <property type="match status" value="1"/>
</dbReference>
<dbReference type="SMART" id="SM00100">
    <property type="entry name" value="cNMP"/>
    <property type="match status" value="1"/>
</dbReference>
<dbReference type="InterPro" id="IPR000595">
    <property type="entry name" value="cNMP-bd_dom"/>
</dbReference>
<evidence type="ECO:0000256" key="3">
    <source>
        <dbReference type="ARBA" id="ARBA00022963"/>
    </source>
</evidence>
<feature type="domain" description="Cyclic nucleotide-binding" evidence="6">
    <location>
        <begin position="29"/>
        <end position="109"/>
    </location>
</feature>
<dbReference type="SUPFAM" id="SSF52151">
    <property type="entry name" value="FabD/lysophospholipase-like"/>
    <property type="match status" value="1"/>
</dbReference>
<keyword evidence="3 5" id="KW-0442">Lipid degradation</keyword>
<reference evidence="8 9" key="1">
    <citation type="submission" date="2023-07" db="EMBL/GenBank/DDBJ databases">
        <title>Genomic Encyclopedia of Type Strains, Phase IV (KMG-IV): sequencing the most valuable type-strain genomes for metagenomic binning, comparative biology and taxonomic classification.</title>
        <authorList>
            <person name="Goeker M."/>
        </authorList>
    </citation>
    <scope>NUCLEOTIDE SEQUENCE [LARGE SCALE GENOMIC DNA]</scope>
    <source>
        <strain evidence="8 9">DSM 18695</strain>
    </source>
</reference>
<keyword evidence="2 5" id="KW-0378">Hydrolase</keyword>
<dbReference type="InterPro" id="IPR014710">
    <property type="entry name" value="RmlC-like_jellyroll"/>
</dbReference>
<evidence type="ECO:0000259" key="7">
    <source>
        <dbReference type="PROSITE" id="PS51635"/>
    </source>
</evidence>
<name>A0ABU0IN43_9CAUL</name>
<dbReference type="InterPro" id="IPR002641">
    <property type="entry name" value="PNPLA_dom"/>
</dbReference>
<dbReference type="InterPro" id="IPR050301">
    <property type="entry name" value="NTE"/>
</dbReference>
<organism evidence="8 9">
    <name type="scientific">Caulobacter ginsengisoli</name>
    <dbReference type="NCBI Taxonomy" id="400775"/>
    <lineage>
        <taxon>Bacteria</taxon>
        <taxon>Pseudomonadati</taxon>
        <taxon>Pseudomonadota</taxon>
        <taxon>Alphaproteobacteria</taxon>
        <taxon>Caulobacterales</taxon>
        <taxon>Caulobacteraceae</taxon>
        <taxon>Caulobacter</taxon>
    </lineage>
</organism>
<comment type="caution">
    <text evidence="8">The sequence shown here is derived from an EMBL/GenBank/DDBJ whole genome shotgun (WGS) entry which is preliminary data.</text>
</comment>
<evidence type="ECO:0000256" key="1">
    <source>
        <dbReference type="ARBA" id="ARBA00006636"/>
    </source>
</evidence>
<evidence type="ECO:0000256" key="2">
    <source>
        <dbReference type="ARBA" id="ARBA00022801"/>
    </source>
</evidence>
<dbReference type="Gene3D" id="2.60.120.10">
    <property type="entry name" value="Jelly Rolls"/>
    <property type="match status" value="1"/>
</dbReference>
<comment type="caution">
    <text evidence="5">Lacks conserved residue(s) required for the propagation of feature annotation.</text>
</comment>
<dbReference type="PROSITE" id="PS51635">
    <property type="entry name" value="PNPLA"/>
    <property type="match status" value="1"/>
</dbReference>
<feature type="active site" description="Proton acceptor" evidence="5">
    <location>
        <position position="450"/>
    </location>
</feature>
<dbReference type="RefSeq" id="WP_307345681.1">
    <property type="nucleotide sequence ID" value="NZ_JAUSVS010000001.1"/>
</dbReference>
<feature type="short sequence motif" description="GXSXG" evidence="5">
    <location>
        <begin position="334"/>
        <end position="338"/>
    </location>
</feature>
<dbReference type="InterPro" id="IPR018490">
    <property type="entry name" value="cNMP-bd_dom_sf"/>
</dbReference>
<evidence type="ECO:0000259" key="6">
    <source>
        <dbReference type="PROSITE" id="PS50042"/>
    </source>
</evidence>
<protein>
    <submittedName>
        <fullName evidence="8">NTE family protein</fullName>
    </submittedName>
</protein>
<feature type="domain" description="PNPLA" evidence="7">
    <location>
        <begin position="303"/>
        <end position="463"/>
    </location>
</feature>
<dbReference type="Gene3D" id="3.40.1090.10">
    <property type="entry name" value="Cytosolic phospholipase A2 catalytic domain"/>
    <property type="match status" value="2"/>
</dbReference>
<dbReference type="Pfam" id="PF00027">
    <property type="entry name" value="cNMP_binding"/>
    <property type="match status" value="1"/>
</dbReference>
<dbReference type="CDD" id="cd00038">
    <property type="entry name" value="CAP_ED"/>
    <property type="match status" value="1"/>
</dbReference>
<proteinExistence type="inferred from homology"/>
<sequence>MATGQNSDDDTALGRLFARERIGGDARWFSLPGGATLYSPGEPSDELYFLSAGRLGVFRPDESGERSFLGVIRPGEPAGEMAMVAGTPHSGNVVALRDSELLALTREDFFAAADADPQVMNELARLMILRTRQAATQTSIGEPKVFGFVAADRGGAIRPLVMKIARAIAEQGSSVEVIGSEAANAPTEWYSNLEAEYDHVLYVAEAGETLWKGIVGRQVDRLFRIGRGDRPPPPLLETHAADALQQHRLVDLILLQPGDCARPSGSEAWLDATGAARLFHLRRDNLADVQRIARVLTGRSVGLVLSGGGARAYAHIGAVKALRAAGIPLDFVGGASMGAIVAASVAMGWDDAEIDRRIRKAFVESSPLDDIAFPILAMTHGVKVKERLTEHFSETEIADLWLPFFCVSSNLTSGTVQVHRRGKLSRALRASIALPGVMPPMTEEGSVLVDGAVLKNYPADIMRSIQLGPVVGVDVSRGRSINAEEMHRPRHWLSWILSGEWRKGPPIVALLMRAATVSTARDLAAARQATDLLIMPSVDGIDIRDWKAFDPGVAAGEIATREALAKLTRPVTELRKAALPG</sequence>
<keyword evidence="4 5" id="KW-0443">Lipid metabolism</keyword>
<dbReference type="Pfam" id="PF01734">
    <property type="entry name" value="Patatin"/>
    <property type="match status" value="1"/>
</dbReference>
<dbReference type="SUPFAM" id="SSF51206">
    <property type="entry name" value="cAMP-binding domain-like"/>
    <property type="match status" value="1"/>
</dbReference>
<feature type="active site" description="Nucleophile" evidence="5">
    <location>
        <position position="336"/>
    </location>
</feature>
<gene>
    <name evidence="8" type="ORF">QO010_000559</name>
</gene>
<dbReference type="Proteomes" id="UP001228905">
    <property type="component" value="Unassembled WGS sequence"/>
</dbReference>
<evidence type="ECO:0000256" key="4">
    <source>
        <dbReference type="ARBA" id="ARBA00023098"/>
    </source>
</evidence>
<dbReference type="CDD" id="cd07205">
    <property type="entry name" value="Pat_PNPLA6_PNPLA7_NTE1_like"/>
    <property type="match status" value="1"/>
</dbReference>
<evidence type="ECO:0000256" key="5">
    <source>
        <dbReference type="PROSITE-ProRule" id="PRU01161"/>
    </source>
</evidence>
<evidence type="ECO:0000313" key="8">
    <source>
        <dbReference type="EMBL" id="MDQ0462811.1"/>
    </source>
</evidence>
<feature type="short sequence motif" description="DGA/G" evidence="5">
    <location>
        <begin position="450"/>
        <end position="452"/>
    </location>
</feature>
<dbReference type="PANTHER" id="PTHR14226:SF29">
    <property type="entry name" value="NEUROPATHY TARGET ESTERASE SWS"/>
    <property type="match status" value="1"/>
</dbReference>
<comment type="similarity">
    <text evidence="1">Belongs to the NTE family.</text>
</comment>
<accession>A0ABU0IN43</accession>
<keyword evidence="9" id="KW-1185">Reference proteome</keyword>
<evidence type="ECO:0000313" key="9">
    <source>
        <dbReference type="Proteomes" id="UP001228905"/>
    </source>
</evidence>
<dbReference type="InterPro" id="IPR016035">
    <property type="entry name" value="Acyl_Trfase/lysoPLipase"/>
</dbReference>
<dbReference type="PROSITE" id="PS50042">
    <property type="entry name" value="CNMP_BINDING_3"/>
    <property type="match status" value="1"/>
</dbReference>